<dbReference type="GO" id="GO:0006355">
    <property type="term" value="P:regulation of DNA-templated transcription"/>
    <property type="evidence" value="ECO:0007669"/>
    <property type="project" value="InterPro"/>
</dbReference>
<dbReference type="EMBL" id="LAZR01001360">
    <property type="protein sequence ID" value="KKN45886.1"/>
    <property type="molecule type" value="Genomic_DNA"/>
</dbReference>
<reference evidence="1" key="1">
    <citation type="journal article" date="2015" name="Nature">
        <title>Complex archaea that bridge the gap between prokaryotes and eukaryotes.</title>
        <authorList>
            <person name="Spang A."/>
            <person name="Saw J.H."/>
            <person name="Jorgensen S.L."/>
            <person name="Zaremba-Niedzwiedzka K."/>
            <person name="Martijn J."/>
            <person name="Lind A.E."/>
            <person name="van Eijk R."/>
            <person name="Schleper C."/>
            <person name="Guy L."/>
            <person name="Ettema T.J."/>
        </authorList>
    </citation>
    <scope>NUCLEOTIDE SEQUENCE</scope>
</reference>
<dbReference type="Pfam" id="PF05534">
    <property type="entry name" value="HicB"/>
    <property type="match status" value="1"/>
</dbReference>
<evidence type="ECO:0000313" key="1">
    <source>
        <dbReference type="EMBL" id="KKN45886.1"/>
    </source>
</evidence>
<gene>
    <name evidence="1" type="ORF">LCGC14_0678330</name>
</gene>
<name>A0A0F9TAA7_9ZZZZ</name>
<evidence type="ECO:0008006" key="2">
    <source>
        <dbReference type="Google" id="ProtNLM"/>
    </source>
</evidence>
<sequence>MSRGNPPLRIRLAPELRARWQTAADKAGVSLSEWVRAVIERTLKRQR</sequence>
<accession>A0A0F9TAA7</accession>
<comment type="caution">
    <text evidence="1">The sequence shown here is derived from an EMBL/GenBank/DDBJ whole genome shotgun (WGS) entry which is preliminary data.</text>
</comment>
<protein>
    <recommendedName>
        <fullName evidence="2">Toxin-antitoxin system HicB family antitoxin</fullName>
    </recommendedName>
</protein>
<dbReference type="AlphaFoldDB" id="A0A0F9TAA7"/>
<proteinExistence type="predicted"/>
<dbReference type="SUPFAM" id="SSF47598">
    <property type="entry name" value="Ribbon-helix-helix"/>
    <property type="match status" value="1"/>
</dbReference>
<organism evidence="1">
    <name type="scientific">marine sediment metagenome</name>
    <dbReference type="NCBI Taxonomy" id="412755"/>
    <lineage>
        <taxon>unclassified sequences</taxon>
        <taxon>metagenomes</taxon>
        <taxon>ecological metagenomes</taxon>
    </lineage>
</organism>
<dbReference type="InterPro" id="IPR008651">
    <property type="entry name" value="Uncharacterised_HicB"/>
</dbReference>
<dbReference type="InterPro" id="IPR010985">
    <property type="entry name" value="Ribbon_hlx_hlx"/>
</dbReference>
<dbReference type="Gene3D" id="1.10.1220.10">
    <property type="entry name" value="Met repressor-like"/>
    <property type="match status" value="1"/>
</dbReference>
<dbReference type="InterPro" id="IPR013321">
    <property type="entry name" value="Arc_rbn_hlx_hlx"/>
</dbReference>